<dbReference type="EMBL" id="UINC01055331">
    <property type="protein sequence ID" value="SVB74081.1"/>
    <property type="molecule type" value="Genomic_DNA"/>
</dbReference>
<proteinExistence type="predicted"/>
<gene>
    <name evidence="2" type="ORF">METZ01_LOCUS226935</name>
</gene>
<dbReference type="InterPro" id="IPR007296">
    <property type="entry name" value="DUF403"/>
</dbReference>
<dbReference type="AlphaFoldDB" id="A0A382GIR9"/>
<organism evidence="2">
    <name type="scientific">marine metagenome</name>
    <dbReference type="NCBI Taxonomy" id="408172"/>
    <lineage>
        <taxon>unclassified sequences</taxon>
        <taxon>metagenomes</taxon>
        <taxon>ecological metagenomes</taxon>
    </lineage>
</organism>
<evidence type="ECO:0000259" key="1">
    <source>
        <dbReference type="Pfam" id="PF04168"/>
    </source>
</evidence>
<feature type="domain" description="DUF403" evidence="1">
    <location>
        <begin position="2"/>
        <end position="64"/>
    </location>
</feature>
<dbReference type="Pfam" id="PF04168">
    <property type="entry name" value="Alpha-E"/>
    <property type="match status" value="1"/>
</dbReference>
<accession>A0A382GIR9</accession>
<name>A0A382GIR9_9ZZZZ</name>
<reference evidence="2" key="1">
    <citation type="submission" date="2018-05" db="EMBL/GenBank/DDBJ databases">
        <authorList>
            <person name="Lanie J.A."/>
            <person name="Ng W.-L."/>
            <person name="Kazmierczak K.M."/>
            <person name="Andrzejewski T.M."/>
            <person name="Davidsen T.M."/>
            <person name="Wayne K.J."/>
            <person name="Tettelin H."/>
            <person name="Glass J.I."/>
            <person name="Rusch D."/>
            <person name="Podicherti R."/>
            <person name="Tsui H.-C.T."/>
            <person name="Winkler M.E."/>
        </authorList>
    </citation>
    <scope>NUCLEOTIDE SEQUENCE</scope>
</reference>
<protein>
    <recommendedName>
        <fullName evidence="1">DUF403 domain-containing protein</fullName>
    </recommendedName>
</protein>
<evidence type="ECO:0000313" key="2">
    <source>
        <dbReference type="EMBL" id="SVB74081.1"/>
    </source>
</evidence>
<sequence length="83" mass="9725">MEPLLDITGNREPFEAIYNEYSEKNVVKFLTVDTRNPSSILNSLQYARDNARTITDVIPREVISKHRKWKPEHKSKKAKQSPR</sequence>